<dbReference type="SUPFAM" id="SSF52218">
    <property type="entry name" value="Flavoproteins"/>
    <property type="match status" value="1"/>
</dbReference>
<organism evidence="4 5">
    <name type="scientific">Alkalicoccobacillus plakortidis</name>
    <dbReference type="NCBI Taxonomy" id="444060"/>
    <lineage>
        <taxon>Bacteria</taxon>
        <taxon>Bacillati</taxon>
        <taxon>Bacillota</taxon>
        <taxon>Bacilli</taxon>
        <taxon>Bacillales</taxon>
        <taxon>Bacillaceae</taxon>
        <taxon>Alkalicoccobacillus</taxon>
    </lineage>
</organism>
<evidence type="ECO:0000256" key="1">
    <source>
        <dbReference type="ARBA" id="ARBA00022630"/>
    </source>
</evidence>
<sequence>MHALFLNCSLKKSSEGQSNTEALMNEVSSRLEQHDVTTESIRVADYNVAYGIVDDAGEGDEWPQIIEKLKAADIVVIGTPLWIGEKSSIATKVMERLYGSNGMTNEKGQPFFYNKVGGVVVTGNEDGAKHAIASVVFGLSHIGFTMPPETATYWLGEAGPGPSFIEAEGHKHEFTMTQVKKMVHHLLYFAKLHQQNEIPVLEED</sequence>
<accession>A0ABT0XLF1</accession>
<gene>
    <name evidence="4" type="ORF">NDM98_15565</name>
</gene>
<dbReference type="PANTHER" id="PTHR43278:SF4">
    <property type="entry name" value="NAD(P)H-DEPENDENT FMN-CONTAINING OXIDOREDUCTASE YWQN-RELATED"/>
    <property type="match status" value="1"/>
</dbReference>
<dbReference type="PANTHER" id="PTHR43278">
    <property type="entry name" value="NAD(P)H-DEPENDENT FMN-CONTAINING OXIDOREDUCTASE YWQN-RELATED"/>
    <property type="match status" value="1"/>
</dbReference>
<evidence type="ECO:0000313" key="4">
    <source>
        <dbReference type="EMBL" id="MCM2676741.1"/>
    </source>
</evidence>
<dbReference type="Proteomes" id="UP001203665">
    <property type="component" value="Unassembled WGS sequence"/>
</dbReference>
<dbReference type="Pfam" id="PF03358">
    <property type="entry name" value="FMN_red"/>
    <property type="match status" value="1"/>
</dbReference>
<dbReference type="InterPro" id="IPR005025">
    <property type="entry name" value="FMN_Rdtase-like_dom"/>
</dbReference>
<evidence type="ECO:0000313" key="5">
    <source>
        <dbReference type="Proteomes" id="UP001203665"/>
    </source>
</evidence>
<name>A0ABT0XLF1_9BACI</name>
<dbReference type="Gene3D" id="3.40.50.360">
    <property type="match status" value="1"/>
</dbReference>
<feature type="domain" description="NADPH-dependent FMN reductase-like" evidence="3">
    <location>
        <begin position="1"/>
        <end position="149"/>
    </location>
</feature>
<proteinExistence type="predicted"/>
<dbReference type="EMBL" id="JAMQJY010000002">
    <property type="protein sequence ID" value="MCM2676741.1"/>
    <property type="molecule type" value="Genomic_DNA"/>
</dbReference>
<dbReference type="InterPro" id="IPR029039">
    <property type="entry name" value="Flavoprotein-like_sf"/>
</dbReference>
<evidence type="ECO:0000256" key="2">
    <source>
        <dbReference type="ARBA" id="ARBA00022643"/>
    </source>
</evidence>
<dbReference type="InterPro" id="IPR051796">
    <property type="entry name" value="ISF_SsuE-like"/>
</dbReference>
<keyword evidence="5" id="KW-1185">Reference proteome</keyword>
<protein>
    <submittedName>
        <fullName evidence="4">Flavodoxin family protein</fullName>
    </submittedName>
</protein>
<keyword evidence="1" id="KW-0285">Flavoprotein</keyword>
<comment type="caution">
    <text evidence="4">The sequence shown here is derived from an EMBL/GenBank/DDBJ whole genome shotgun (WGS) entry which is preliminary data.</text>
</comment>
<reference evidence="4" key="1">
    <citation type="submission" date="2022-06" db="EMBL/GenBank/DDBJ databases">
        <title>Alkalicoccobacillus porphyridii sp. nov., isolated from a marine red alga, Porphyridium purpureum and reclassification of Shouchella plakortidis and Shouchella gibsonii as Alkalicoccobacillus plakortidis comb. nov. and Alkalicoccobacillus gibsonii comb. nov.</title>
        <authorList>
            <person name="Kim K.H."/>
            <person name="Lee J.K."/>
            <person name="Han D.M."/>
            <person name="Baek J.H."/>
            <person name="Jeon C.O."/>
        </authorList>
    </citation>
    <scope>NUCLEOTIDE SEQUENCE</scope>
    <source>
        <strain evidence="4">DSM 19153</strain>
    </source>
</reference>
<evidence type="ECO:0000259" key="3">
    <source>
        <dbReference type="Pfam" id="PF03358"/>
    </source>
</evidence>
<keyword evidence="2" id="KW-0288">FMN</keyword>